<evidence type="ECO:0000256" key="1">
    <source>
        <dbReference type="SAM" id="Phobius"/>
    </source>
</evidence>
<evidence type="ECO:0000313" key="2">
    <source>
        <dbReference type="EMBL" id="PWI25953.1"/>
    </source>
</evidence>
<dbReference type="PANTHER" id="PTHR38441">
    <property type="entry name" value="INTEGRAL MEMBRANE PROTEIN-RELATED"/>
    <property type="match status" value="1"/>
</dbReference>
<keyword evidence="1" id="KW-0812">Transmembrane</keyword>
<organism evidence="2 3">
    <name type="scientific">Kurthia sibirica</name>
    <dbReference type="NCBI Taxonomy" id="202750"/>
    <lineage>
        <taxon>Bacteria</taxon>
        <taxon>Bacillati</taxon>
        <taxon>Bacillota</taxon>
        <taxon>Bacilli</taxon>
        <taxon>Bacillales</taxon>
        <taxon>Caryophanaceae</taxon>
        <taxon>Kurthia</taxon>
    </lineage>
</organism>
<protein>
    <submittedName>
        <fullName evidence="2">DUF485 domain-containing protein</fullName>
    </submittedName>
</protein>
<dbReference type="InterPro" id="IPR007436">
    <property type="entry name" value="DUF485"/>
</dbReference>
<keyword evidence="1" id="KW-0472">Membrane</keyword>
<comment type="caution">
    <text evidence="2">The sequence shown here is derived from an EMBL/GenBank/DDBJ whole genome shotgun (WGS) entry which is preliminary data.</text>
</comment>
<dbReference type="OrthoDB" id="2886991at2"/>
<dbReference type="Proteomes" id="UP000245938">
    <property type="component" value="Unassembled WGS sequence"/>
</dbReference>
<feature type="transmembrane region" description="Helical" evidence="1">
    <location>
        <begin position="48"/>
        <end position="70"/>
    </location>
</feature>
<sequence>MDNKLDGTEILEASQSNTTARSELSTQEYVNITESSEYKALKKKKNKFIFPIAVFFLLFYFALPVLTSFFPSVLKGNAIGDITWVWIFAFAQFIMVWTLVTVYVKKAAKFDKDAAVIIHKAKDGAYK</sequence>
<feature type="transmembrane region" description="Helical" evidence="1">
    <location>
        <begin position="82"/>
        <end position="104"/>
    </location>
</feature>
<keyword evidence="1" id="KW-1133">Transmembrane helix</keyword>
<proteinExistence type="predicted"/>
<dbReference type="PANTHER" id="PTHR38441:SF1">
    <property type="entry name" value="MEMBRANE PROTEIN"/>
    <property type="match status" value="1"/>
</dbReference>
<dbReference type="AlphaFoldDB" id="A0A2U3AN34"/>
<name>A0A2U3AN34_9BACL</name>
<dbReference type="Pfam" id="PF04341">
    <property type="entry name" value="DUF485"/>
    <property type="match status" value="1"/>
</dbReference>
<evidence type="ECO:0000313" key="3">
    <source>
        <dbReference type="Proteomes" id="UP000245938"/>
    </source>
</evidence>
<gene>
    <name evidence="2" type="ORF">DEX24_05320</name>
</gene>
<accession>A0A2U3AN34</accession>
<dbReference type="RefSeq" id="WP_109305374.1">
    <property type="nucleotide sequence ID" value="NZ_BJUF01000051.1"/>
</dbReference>
<reference evidence="2 3" key="1">
    <citation type="submission" date="2018-05" db="EMBL/GenBank/DDBJ databases">
        <title>Kurthia sibirica genome sequence.</title>
        <authorList>
            <person name="Maclea K.S."/>
            <person name="Goen A.E."/>
        </authorList>
    </citation>
    <scope>NUCLEOTIDE SEQUENCE [LARGE SCALE GENOMIC DNA]</scope>
    <source>
        <strain evidence="2 3">ATCC 49154</strain>
    </source>
</reference>
<dbReference type="EMBL" id="QFVR01000005">
    <property type="protein sequence ID" value="PWI25953.1"/>
    <property type="molecule type" value="Genomic_DNA"/>
</dbReference>
<keyword evidence="3" id="KW-1185">Reference proteome</keyword>